<organism evidence="13 14">
    <name type="scientific">Neolamprologus brichardi</name>
    <name type="common">Fairy cichlid</name>
    <name type="synonym">Lamprologus brichardi</name>
    <dbReference type="NCBI Taxonomy" id="32507"/>
    <lineage>
        <taxon>Eukaryota</taxon>
        <taxon>Metazoa</taxon>
        <taxon>Chordata</taxon>
        <taxon>Craniata</taxon>
        <taxon>Vertebrata</taxon>
        <taxon>Euteleostomi</taxon>
        <taxon>Actinopterygii</taxon>
        <taxon>Neopterygii</taxon>
        <taxon>Teleostei</taxon>
        <taxon>Neoteleostei</taxon>
        <taxon>Acanthomorphata</taxon>
        <taxon>Ovalentaria</taxon>
        <taxon>Cichlomorphae</taxon>
        <taxon>Cichliformes</taxon>
        <taxon>Cichlidae</taxon>
        <taxon>African cichlids</taxon>
        <taxon>Pseudocrenilabrinae</taxon>
        <taxon>Lamprologini</taxon>
        <taxon>Neolamprologus</taxon>
    </lineage>
</organism>
<evidence type="ECO:0000313" key="13">
    <source>
        <dbReference type="Ensembl" id="ENSNBRP00000007601.1"/>
    </source>
</evidence>
<dbReference type="Pfam" id="PF00530">
    <property type="entry name" value="SRCR"/>
    <property type="match status" value="2"/>
</dbReference>
<keyword evidence="9 11" id="KW-1015">Disulfide bond</keyword>
<keyword evidence="7" id="KW-1133">Transmembrane helix</keyword>
<dbReference type="AlphaFoldDB" id="A0A3Q4GFJ1"/>
<feature type="disulfide bond" evidence="11">
    <location>
        <begin position="218"/>
        <end position="228"/>
    </location>
</feature>
<dbReference type="GO" id="GO:0016020">
    <property type="term" value="C:membrane"/>
    <property type="evidence" value="ECO:0007669"/>
    <property type="project" value="UniProtKB-SubCell"/>
</dbReference>
<evidence type="ECO:0000256" key="4">
    <source>
        <dbReference type="ARBA" id="ARBA00022692"/>
    </source>
</evidence>
<evidence type="ECO:0000313" key="14">
    <source>
        <dbReference type="Proteomes" id="UP000261580"/>
    </source>
</evidence>
<keyword evidence="4" id="KW-0812">Transmembrane</keyword>
<proteinExistence type="predicted"/>
<dbReference type="Proteomes" id="UP000261580">
    <property type="component" value="Unassembled WGS sequence"/>
</dbReference>
<keyword evidence="14" id="KW-1185">Reference proteome</keyword>
<evidence type="ECO:0000256" key="10">
    <source>
        <dbReference type="ARBA" id="ARBA00023180"/>
    </source>
</evidence>
<dbReference type="STRING" id="32507.ENSNBRP00000007601"/>
<dbReference type="SMART" id="SM00202">
    <property type="entry name" value="SR"/>
    <property type="match status" value="2"/>
</dbReference>
<comment type="caution">
    <text evidence="11">Lacks conserved residue(s) required for the propagation of feature annotation.</text>
</comment>
<protein>
    <recommendedName>
        <fullName evidence="12">SRCR domain-containing protein</fullName>
    </recommendedName>
</protein>
<dbReference type="Gene3D" id="3.10.250.10">
    <property type="entry name" value="SRCR-like domain"/>
    <property type="match status" value="2"/>
</dbReference>
<keyword evidence="3" id="KW-0964">Secreted</keyword>
<evidence type="ECO:0000256" key="7">
    <source>
        <dbReference type="ARBA" id="ARBA00022989"/>
    </source>
</evidence>
<dbReference type="PANTHER" id="PTHR19331">
    <property type="entry name" value="SCAVENGER RECEPTOR DOMAIN-CONTAINING"/>
    <property type="match status" value="1"/>
</dbReference>
<evidence type="ECO:0000256" key="8">
    <source>
        <dbReference type="ARBA" id="ARBA00023136"/>
    </source>
</evidence>
<comment type="subcellular location">
    <subcellularLocation>
        <location evidence="1">Membrane</location>
        <topology evidence="1">Single-pass membrane protein</topology>
    </subcellularLocation>
    <subcellularLocation>
        <location evidence="2">Secreted</location>
    </subcellularLocation>
</comment>
<dbReference type="PROSITE" id="PS50287">
    <property type="entry name" value="SRCR_2"/>
    <property type="match status" value="2"/>
</dbReference>
<evidence type="ECO:0000259" key="12">
    <source>
        <dbReference type="PROSITE" id="PS50287"/>
    </source>
</evidence>
<dbReference type="InterPro" id="IPR001190">
    <property type="entry name" value="SRCR"/>
</dbReference>
<keyword evidence="6" id="KW-0677">Repeat</keyword>
<evidence type="ECO:0000256" key="9">
    <source>
        <dbReference type="ARBA" id="ARBA00023157"/>
    </source>
</evidence>
<reference evidence="13" key="2">
    <citation type="submission" date="2025-09" db="UniProtKB">
        <authorList>
            <consortium name="Ensembl"/>
        </authorList>
    </citation>
    <scope>IDENTIFICATION</scope>
</reference>
<feature type="domain" description="SRCR" evidence="12">
    <location>
        <begin position="51"/>
        <end position="146"/>
    </location>
</feature>
<feature type="domain" description="SRCR" evidence="12">
    <location>
        <begin position="151"/>
        <end position="228"/>
    </location>
</feature>
<evidence type="ECO:0000256" key="2">
    <source>
        <dbReference type="ARBA" id="ARBA00004613"/>
    </source>
</evidence>
<evidence type="ECO:0000256" key="11">
    <source>
        <dbReference type="PROSITE-ProRule" id="PRU00196"/>
    </source>
</evidence>
<evidence type="ECO:0000256" key="5">
    <source>
        <dbReference type="ARBA" id="ARBA00022729"/>
    </source>
</evidence>
<keyword evidence="10" id="KW-0325">Glycoprotein</keyword>
<keyword evidence="5" id="KW-0732">Signal</keyword>
<dbReference type="GeneTree" id="ENSGT00940000163299"/>
<reference evidence="13" key="1">
    <citation type="submission" date="2025-08" db="UniProtKB">
        <authorList>
            <consortium name="Ensembl"/>
        </authorList>
    </citation>
    <scope>IDENTIFICATION</scope>
</reference>
<evidence type="ECO:0000256" key="3">
    <source>
        <dbReference type="ARBA" id="ARBA00022525"/>
    </source>
</evidence>
<evidence type="ECO:0000256" key="6">
    <source>
        <dbReference type="ARBA" id="ARBA00022737"/>
    </source>
</evidence>
<dbReference type="PANTHER" id="PTHR19331:SF22">
    <property type="entry name" value="DELETED IN MALIGNANT BRAIN TUMORS 1 PROTEIN"/>
    <property type="match status" value="1"/>
</dbReference>
<dbReference type="PRINTS" id="PR00258">
    <property type="entry name" value="SPERACTRCPTR"/>
</dbReference>
<sequence>IRAIRARCRYYRYCAAVVCIISKRSCSFDVVETYFIILLMTLCFLLEPDDVRLVGGANPCAGTMELKHLGKWRPMYEFGWTLKDAAPICEYLDCGSAVSLQQTESPLKFRWMIKPDCVFSSLIMCLSSSSARNSCSPGKAVGLTCSEPDDVRLVGGANNCEGMMELRHLGEWRTVCAFSWTLKDAAFVCKHLDCGSAVSVDSRLEPLKRPAWWIKYDCVHIRSALKDCTQVNIHSSRNSSRLSPAIMKPLLHNAETFFE</sequence>
<dbReference type="FunFam" id="3.10.250.10:FF:000016">
    <property type="entry name" value="Scavenger receptor cysteine-rich protein type 12"/>
    <property type="match status" value="1"/>
</dbReference>
<dbReference type="SUPFAM" id="SSF56487">
    <property type="entry name" value="SRCR-like"/>
    <property type="match status" value="2"/>
</dbReference>
<evidence type="ECO:0000256" key="1">
    <source>
        <dbReference type="ARBA" id="ARBA00004167"/>
    </source>
</evidence>
<dbReference type="InterPro" id="IPR036772">
    <property type="entry name" value="SRCR-like_dom_sf"/>
</dbReference>
<dbReference type="Ensembl" id="ENSNBRT00000007813.1">
    <property type="protein sequence ID" value="ENSNBRP00000007601.1"/>
    <property type="gene ID" value="ENSNBRG00000005930.1"/>
</dbReference>
<accession>A0A3Q4GFJ1</accession>
<name>A0A3Q4GFJ1_NEOBR</name>
<keyword evidence="8" id="KW-0472">Membrane</keyword>